<dbReference type="Proteomes" id="UP000663581">
    <property type="component" value="Segment"/>
</dbReference>
<dbReference type="InterPro" id="IPR038765">
    <property type="entry name" value="Papain-like_cys_pep_sf"/>
</dbReference>
<evidence type="ECO:0000313" key="2">
    <source>
        <dbReference type="EMBL" id="QPB09758.1"/>
    </source>
</evidence>
<feature type="domain" description="Peptidase C1A papain C-terminal" evidence="1">
    <location>
        <begin position="147"/>
        <end position="224"/>
    </location>
</feature>
<dbReference type="EMBL" id="MT701595">
    <property type="protein sequence ID" value="QPB09758.1"/>
    <property type="molecule type" value="Genomic_DNA"/>
</dbReference>
<protein>
    <recommendedName>
        <fullName evidence="1">Peptidase C1A papain C-terminal domain-containing protein</fullName>
    </recommendedName>
</protein>
<dbReference type="GO" id="GO:0006508">
    <property type="term" value="P:proteolysis"/>
    <property type="evidence" value="ECO:0007669"/>
    <property type="project" value="InterPro"/>
</dbReference>
<evidence type="ECO:0000313" key="3">
    <source>
        <dbReference type="Proteomes" id="UP000663581"/>
    </source>
</evidence>
<reference evidence="2" key="1">
    <citation type="submission" date="2020-07" db="EMBL/GenBank/DDBJ databases">
        <title>Complete genome sequence of Streptomyces phage Shaeky.</title>
        <authorList>
            <person name="Shodrock S.L."/>
            <person name="Higbee T."/>
            <person name="Clark J.D."/>
            <person name="Hernandez I."/>
            <person name="Liu M."/>
            <person name="Burrowes B."/>
        </authorList>
    </citation>
    <scope>NUCLEOTIDE SEQUENCE</scope>
</reference>
<dbReference type="GO" id="GO:0001897">
    <property type="term" value="P:symbiont-mediated cytolysis of host cell"/>
    <property type="evidence" value="ECO:0007669"/>
    <property type="project" value="UniProtKB-ARBA"/>
</dbReference>
<dbReference type="InterPro" id="IPR000668">
    <property type="entry name" value="Peptidase_C1A_C"/>
</dbReference>
<dbReference type="Gene3D" id="2.40.50.170">
    <property type="entry name" value="Cysteine proteinases. Chain C"/>
    <property type="match status" value="1"/>
</dbReference>
<dbReference type="SUPFAM" id="SSF54001">
    <property type="entry name" value="Cysteine proteinases"/>
    <property type="match status" value="1"/>
</dbReference>
<proteinExistence type="predicted"/>
<dbReference type="Gene3D" id="3.90.70.10">
    <property type="entry name" value="Cysteine proteinases"/>
    <property type="match status" value="1"/>
</dbReference>
<gene>
    <name evidence="2" type="ORF">CPT_Shaeky_085</name>
</gene>
<name>A0A873WHY0_9CAUD</name>
<sequence length="286" mass="30598">MYVRRYATTDNRLGRHVRHDPRSLRYAHPVLPRTAIRAVQWQRRIPIFDQGALGSCTGNALAGVLGTDSVDRVGTSSVSVKADPYGVFAAGTYTLNESFAVRLYSLNTRVDSFAGTYPPQDTGSNGLASVKAAQSLGLLSGYTHAFSVAALQTALMSGPVLWGTLWLQSMFETDSSGFVRVDPSSGSAGGHQLVISGYDPARDVYTVQNSWGLGWGNNGFGRVQGSDMAWLLSQDGDLTVPVYATATPEPTEVVSPPPLVVEPAADADKTLFDAFTAWVKAKGYDV</sequence>
<keyword evidence="3" id="KW-1185">Reference proteome</keyword>
<organism evidence="2 3">
    <name type="scientific">Streptomyces phage Shaeky</name>
    <dbReference type="NCBI Taxonomy" id="2767586"/>
    <lineage>
        <taxon>Viruses</taxon>
        <taxon>Duplodnaviria</taxon>
        <taxon>Heunggongvirae</taxon>
        <taxon>Uroviricota</taxon>
        <taxon>Caudoviricetes</taxon>
        <taxon>Colingsworthviridae</taxon>
        <taxon>Shaekyvirus</taxon>
        <taxon>Shaekyvirus shaeky</taxon>
    </lineage>
</organism>
<accession>A0A873WHY0</accession>
<dbReference type="Pfam" id="PF00112">
    <property type="entry name" value="Peptidase_C1"/>
    <property type="match status" value="1"/>
</dbReference>
<dbReference type="GO" id="GO:0008234">
    <property type="term" value="F:cysteine-type peptidase activity"/>
    <property type="evidence" value="ECO:0007669"/>
    <property type="project" value="InterPro"/>
</dbReference>
<evidence type="ECO:0000259" key="1">
    <source>
        <dbReference type="Pfam" id="PF00112"/>
    </source>
</evidence>